<dbReference type="EC" id="7.2.2.8" evidence="3"/>
<dbReference type="InterPro" id="IPR018303">
    <property type="entry name" value="ATPase_P-typ_P_site"/>
</dbReference>
<keyword evidence="12" id="KW-1278">Translocase</keyword>
<keyword evidence="8 18" id="KW-0547">Nucleotide-binding</keyword>
<dbReference type="InterPro" id="IPR006122">
    <property type="entry name" value="HMA_Cu_ion-bd"/>
</dbReference>
<dbReference type="Gene3D" id="2.70.150.10">
    <property type="entry name" value="Calcium-transporting ATPase, cytoplasmic transduction domain A"/>
    <property type="match status" value="1"/>
</dbReference>
<dbReference type="PANTHER" id="PTHR43520:SF8">
    <property type="entry name" value="P-TYPE CU(+) TRANSPORTER"/>
    <property type="match status" value="1"/>
</dbReference>
<keyword evidence="6 18" id="KW-0479">Metal-binding</keyword>
<dbReference type="InterPro" id="IPR023214">
    <property type="entry name" value="HAD_sf"/>
</dbReference>
<dbReference type="PRINTS" id="PR00942">
    <property type="entry name" value="CUATPASEI"/>
</dbReference>
<dbReference type="GO" id="GO:0005507">
    <property type="term" value="F:copper ion binding"/>
    <property type="evidence" value="ECO:0007669"/>
    <property type="project" value="InterPro"/>
</dbReference>
<feature type="transmembrane region" description="Helical" evidence="18">
    <location>
        <begin position="420"/>
        <end position="438"/>
    </location>
</feature>
<dbReference type="CDD" id="cd02094">
    <property type="entry name" value="P-type_ATPase_Cu-like"/>
    <property type="match status" value="1"/>
</dbReference>
<feature type="transmembrane region" description="Helical" evidence="18">
    <location>
        <begin position="380"/>
        <end position="400"/>
    </location>
</feature>
<dbReference type="InterPro" id="IPR017969">
    <property type="entry name" value="Heavy-metal-associated_CS"/>
</dbReference>
<feature type="transmembrane region" description="Helical" evidence="18">
    <location>
        <begin position="450"/>
        <end position="472"/>
    </location>
</feature>
<keyword evidence="9" id="KW-0187">Copper transport</keyword>
<evidence type="ECO:0000256" key="1">
    <source>
        <dbReference type="ARBA" id="ARBA00004127"/>
    </source>
</evidence>
<dbReference type="Gene3D" id="3.40.1110.10">
    <property type="entry name" value="Calcium-transporting ATPase, cytoplasmic domain N"/>
    <property type="match status" value="2"/>
</dbReference>
<keyword evidence="7" id="KW-0677">Repeat</keyword>
<dbReference type="NCBIfam" id="TIGR01494">
    <property type="entry name" value="ATPase_P-type"/>
    <property type="match status" value="2"/>
</dbReference>
<dbReference type="InterPro" id="IPR001757">
    <property type="entry name" value="P_typ_ATPase"/>
</dbReference>
<keyword evidence="5 18" id="KW-0812">Transmembrane</keyword>
<feature type="transmembrane region" description="Helical" evidence="18">
    <location>
        <begin position="997"/>
        <end position="1018"/>
    </location>
</feature>
<evidence type="ECO:0000313" key="20">
    <source>
        <dbReference type="EMBL" id="OAJ41483.1"/>
    </source>
</evidence>
<feature type="transmembrane region" description="Helical" evidence="18">
    <location>
        <begin position="681"/>
        <end position="705"/>
    </location>
</feature>
<dbReference type="InterPro" id="IPR008250">
    <property type="entry name" value="ATPase_P-typ_transduc_dom_A_sf"/>
</dbReference>
<dbReference type="EMBL" id="DS022306">
    <property type="protein sequence ID" value="OAJ41483.1"/>
    <property type="molecule type" value="Genomic_DNA"/>
</dbReference>
<evidence type="ECO:0000256" key="14">
    <source>
        <dbReference type="ARBA" id="ARBA00023008"/>
    </source>
</evidence>
<dbReference type="SUPFAM" id="SSF56784">
    <property type="entry name" value="HAD-like"/>
    <property type="match status" value="1"/>
</dbReference>
<evidence type="ECO:0000256" key="16">
    <source>
        <dbReference type="ARBA" id="ARBA00023136"/>
    </source>
</evidence>
<evidence type="ECO:0000256" key="9">
    <source>
        <dbReference type="ARBA" id="ARBA00022796"/>
    </source>
</evidence>
<evidence type="ECO:0000256" key="3">
    <source>
        <dbReference type="ARBA" id="ARBA00012517"/>
    </source>
</evidence>
<dbReference type="FunFam" id="3.30.70.100:FF:000001">
    <property type="entry name" value="ATPase copper transporting beta"/>
    <property type="match status" value="4"/>
</dbReference>
<evidence type="ECO:0000313" key="21">
    <source>
        <dbReference type="Proteomes" id="UP000077115"/>
    </source>
</evidence>
<evidence type="ECO:0000256" key="4">
    <source>
        <dbReference type="ARBA" id="ARBA00022448"/>
    </source>
</evidence>
<protein>
    <recommendedName>
        <fullName evidence="3">P-type Cu(+) transporter</fullName>
        <ecNumber evidence="3">7.2.2.8</ecNumber>
    </recommendedName>
    <alternativeName>
        <fullName evidence="17">Cu(2+)-ATPase</fullName>
    </alternativeName>
</protein>
<evidence type="ECO:0000256" key="10">
    <source>
        <dbReference type="ARBA" id="ARBA00022840"/>
    </source>
</evidence>
<dbReference type="GO" id="GO:0043682">
    <property type="term" value="F:P-type divalent copper transporter activity"/>
    <property type="evidence" value="ECO:0007669"/>
    <property type="project" value="TreeGrafter"/>
</dbReference>
<keyword evidence="10 18" id="KW-0067">ATP-binding</keyword>
<feature type="transmembrane region" description="Helical" evidence="18">
    <location>
        <begin position="1024"/>
        <end position="1049"/>
    </location>
</feature>
<comment type="similarity">
    <text evidence="2 18">Belongs to the cation transport ATPase (P-type) (TC 3.A.3) family. Type IB subfamily.</text>
</comment>
<keyword evidence="14" id="KW-0186">Copper</keyword>
<reference evidence="20 21" key="2">
    <citation type="submission" date="2016-05" db="EMBL/GenBank/DDBJ databases">
        <title>Lineage-specific infection strategies underlie the spectrum of fungal disease in amphibians.</title>
        <authorList>
            <person name="Cuomo C.A."/>
            <person name="Farrer R.A."/>
            <person name="James T."/>
            <person name="Longcore J."/>
            <person name="Birren B."/>
        </authorList>
    </citation>
    <scope>NUCLEOTIDE SEQUENCE [LARGE SCALE GENOMIC DNA]</scope>
    <source>
        <strain evidence="20 21">JEL423</strain>
    </source>
</reference>
<evidence type="ECO:0000256" key="11">
    <source>
        <dbReference type="ARBA" id="ARBA00022842"/>
    </source>
</evidence>
<dbReference type="STRING" id="403673.A0A177WN10"/>
<dbReference type="eggNOG" id="KOG0207">
    <property type="taxonomic scope" value="Eukaryota"/>
</dbReference>
<dbReference type="VEuPathDB" id="FungiDB:BDEG_25068"/>
<dbReference type="GO" id="GO:0140581">
    <property type="term" value="F:P-type monovalent copper transporter activity"/>
    <property type="evidence" value="ECO:0007669"/>
    <property type="project" value="UniProtKB-EC"/>
</dbReference>
<dbReference type="InterPro" id="IPR036412">
    <property type="entry name" value="HAD-like_sf"/>
</dbReference>
<sequence length="1183" mass="127140">MTHVMLEVVGMTCQSCVKAINTALSVLPGIHSYSVSLETNSASVYYDQGLVSSNDIIEAIDECGFAVALNSELACMPNTIQKHSQVCLSIRGMTCESCVNSITNILITMSGVLSVLVSLSSESAVIKFDPVLASHHEFVTAIEDAGFDASVVTISHDINDSSFDSSFDHTSNPKPSVYNPKPSSAITLVGALASTTPLLTSSDVYNSPPTPACTKTTIIEVQGMTCASCVASIERHLQSQLGIVSCKVALSLERAEVEFDPSVLSEQNISEMINDIGFEARTLVLSDIGTVDLGILGMTCGSCSGKIEREVSKLAGMSKVSINLLGQSGKFEYKKNLIGVRDIVDKIEALGFHAVIAEAGSHLQVESLSRTREIRKWRKAFWTSFYLAIPVSFTSMILPMLIPDIIDIDVIFPGLKLGDLIMMLFTIPIQFGTGQQFYRASYKALKHNSYTMDVLVTLGTTLAFAFSILSMLNTIVRGGTPRAQVFFETSSTLITFVMLGRYLENMAKAKTGSALSKLMSLAPSKATLLETNKTTGVLSERELPSDLIKVGDLLKIVPGDRIPADGTVEFGVTEIDESLITGEPVPVTKYVKDKVITGTVNGSGMVYIRADRVGNDTTLSQIVKLVSDAQTSKAPIQNIADKIAGIFVPTVIFLGAATFIMWICIIQATQWIPASFPADSHWLFVCLSMCISVIVVACPCALGLATPTAVMVGTGVGAKLGILIKGGGPLEMAHKISKIVFDKTGTLTKGKMSLVEMCVYPIPDIPKLTEKMLLGMVGAAENNSEHPLGKSIAIHARQRLMLPQHAAFSETISDFHAVPGSGISCHVSNTAFSKTESYVLQIGSHQYLSKQHHIQFTDVHMATKVKHEKQGRTVIFAAVNGHLAGLFALADILKSESLLVVRALQRMKVQVAMVTGDQEYTAHAIAKQCGITEVHFGTSPQGDGINDSASLAQSDMGIAVYGGTDVAVEAASVVLMRPDLTDVVTAMDLSRTIFRRIWINFIWASVYNMCMIPLAMGIGTPWGITLPAMVSGLAMSMSSVSVVVSSLLLRNYQRPLIGHDGSVIGTERRVDSDSILADAFNEEIESNDTKQSYSRVGLPYSHSSDDKNNGFVSPTHRMSDTELLAESGGYDLSMNSSTPDENHTPFKNKGVLTSLHTAVSKAFGSAWTYTPVSEDAAFPMHAL</sequence>
<dbReference type="Pfam" id="PF00122">
    <property type="entry name" value="E1-E2_ATPase"/>
    <property type="match status" value="1"/>
</dbReference>
<feature type="domain" description="HMA" evidence="19">
    <location>
        <begin position="84"/>
        <end position="150"/>
    </location>
</feature>
<evidence type="ECO:0000256" key="8">
    <source>
        <dbReference type="ARBA" id="ARBA00022741"/>
    </source>
</evidence>
<dbReference type="PRINTS" id="PR00943">
    <property type="entry name" value="CUATPASE"/>
</dbReference>
<feature type="domain" description="HMA" evidence="19">
    <location>
        <begin position="2"/>
        <end position="68"/>
    </location>
</feature>
<dbReference type="CDD" id="cd00371">
    <property type="entry name" value="HMA"/>
    <property type="match status" value="4"/>
</dbReference>
<dbReference type="Pfam" id="PF00403">
    <property type="entry name" value="HMA"/>
    <property type="match status" value="4"/>
</dbReference>
<dbReference type="PROSITE" id="PS00154">
    <property type="entry name" value="ATPASE_E1_E2"/>
    <property type="match status" value="1"/>
</dbReference>
<dbReference type="PROSITE" id="PS01047">
    <property type="entry name" value="HMA_1"/>
    <property type="match status" value="4"/>
</dbReference>
<evidence type="ECO:0000259" key="19">
    <source>
        <dbReference type="PROSITE" id="PS50846"/>
    </source>
</evidence>
<dbReference type="InterPro" id="IPR023298">
    <property type="entry name" value="ATPase_P-typ_TM_dom_sf"/>
</dbReference>
<evidence type="ECO:0000256" key="18">
    <source>
        <dbReference type="RuleBase" id="RU362081"/>
    </source>
</evidence>
<keyword evidence="11" id="KW-0460">Magnesium</keyword>
<dbReference type="AlphaFoldDB" id="A0A177WN10"/>
<evidence type="ECO:0000256" key="6">
    <source>
        <dbReference type="ARBA" id="ARBA00022723"/>
    </source>
</evidence>
<dbReference type="InterPro" id="IPR027256">
    <property type="entry name" value="P-typ_ATPase_IB"/>
</dbReference>
<gene>
    <name evidence="20" type="ORF">BDEG_25068</name>
</gene>
<feature type="domain" description="HMA" evidence="19">
    <location>
        <begin position="215"/>
        <end position="281"/>
    </location>
</feature>
<dbReference type="GO" id="GO:0016020">
    <property type="term" value="C:membrane"/>
    <property type="evidence" value="ECO:0007669"/>
    <property type="project" value="UniProtKB-SubCell"/>
</dbReference>
<dbReference type="PANTHER" id="PTHR43520">
    <property type="entry name" value="ATP7, ISOFORM B"/>
    <property type="match status" value="1"/>
</dbReference>
<dbReference type="SUPFAM" id="SSF81665">
    <property type="entry name" value="Calcium ATPase, transmembrane domain M"/>
    <property type="match status" value="1"/>
</dbReference>
<dbReference type="InterPro" id="IPR023299">
    <property type="entry name" value="ATPase_P-typ_cyto_dom_N"/>
</dbReference>
<keyword evidence="16 18" id="KW-0472">Membrane</keyword>
<dbReference type="InterPro" id="IPR036163">
    <property type="entry name" value="HMA_dom_sf"/>
</dbReference>
<dbReference type="GO" id="GO:0012505">
    <property type="term" value="C:endomembrane system"/>
    <property type="evidence" value="ECO:0007669"/>
    <property type="project" value="UniProtKB-SubCell"/>
</dbReference>
<evidence type="ECO:0000256" key="13">
    <source>
        <dbReference type="ARBA" id="ARBA00022989"/>
    </source>
</evidence>
<dbReference type="SUPFAM" id="SSF81653">
    <property type="entry name" value="Calcium ATPase, transduction domain A"/>
    <property type="match status" value="1"/>
</dbReference>
<dbReference type="PROSITE" id="PS50846">
    <property type="entry name" value="HMA_2"/>
    <property type="match status" value="4"/>
</dbReference>
<keyword evidence="15" id="KW-0406">Ion transport</keyword>
<dbReference type="Pfam" id="PF00702">
    <property type="entry name" value="Hydrolase"/>
    <property type="match status" value="1"/>
</dbReference>
<dbReference type="Proteomes" id="UP000077115">
    <property type="component" value="Unassembled WGS sequence"/>
</dbReference>
<evidence type="ECO:0000256" key="12">
    <source>
        <dbReference type="ARBA" id="ARBA00022967"/>
    </source>
</evidence>
<dbReference type="OrthoDB" id="432719at2759"/>
<dbReference type="GO" id="GO:0016887">
    <property type="term" value="F:ATP hydrolysis activity"/>
    <property type="evidence" value="ECO:0007669"/>
    <property type="project" value="InterPro"/>
</dbReference>
<keyword evidence="4" id="KW-0813">Transport</keyword>
<name>A0A177WN10_BATDL</name>
<dbReference type="Gene3D" id="3.40.50.1000">
    <property type="entry name" value="HAD superfamily/HAD-like"/>
    <property type="match status" value="1"/>
</dbReference>
<dbReference type="NCBIfam" id="TIGR01525">
    <property type="entry name" value="ATPase-IB_hvy"/>
    <property type="match status" value="1"/>
</dbReference>
<evidence type="ECO:0000256" key="5">
    <source>
        <dbReference type="ARBA" id="ARBA00022692"/>
    </source>
</evidence>
<reference evidence="20 21" key="1">
    <citation type="submission" date="2006-10" db="EMBL/GenBank/DDBJ databases">
        <title>The Genome Sequence of Batrachochytrium dendrobatidis JEL423.</title>
        <authorList>
            <consortium name="The Broad Institute Genome Sequencing Platform"/>
            <person name="Birren B."/>
            <person name="Lander E."/>
            <person name="Galagan J."/>
            <person name="Cuomo C."/>
            <person name="Devon K."/>
            <person name="Jaffe D."/>
            <person name="Butler J."/>
            <person name="Alvarez P."/>
            <person name="Gnerre S."/>
            <person name="Grabherr M."/>
            <person name="Kleber M."/>
            <person name="Mauceli E."/>
            <person name="Brockman W."/>
            <person name="Young S."/>
            <person name="LaButti K."/>
            <person name="Sykes S."/>
            <person name="DeCaprio D."/>
            <person name="Crawford M."/>
            <person name="Koehrsen M."/>
            <person name="Engels R."/>
            <person name="Montgomery P."/>
            <person name="Pearson M."/>
            <person name="Howarth C."/>
            <person name="Larson L."/>
            <person name="White J."/>
            <person name="O'Leary S."/>
            <person name="Kodira C."/>
            <person name="Zeng Q."/>
            <person name="Yandava C."/>
            <person name="Alvarado L."/>
            <person name="Longcore J."/>
            <person name="James T."/>
        </authorList>
    </citation>
    <scope>NUCLEOTIDE SEQUENCE [LARGE SCALE GENOMIC DNA]</scope>
    <source>
        <strain evidence="20 21">JEL423</strain>
    </source>
</reference>
<dbReference type="PRINTS" id="PR00119">
    <property type="entry name" value="CATATPASE"/>
</dbReference>
<dbReference type="InterPro" id="IPR059000">
    <property type="entry name" value="ATPase_P-type_domA"/>
</dbReference>
<evidence type="ECO:0000256" key="17">
    <source>
        <dbReference type="ARBA" id="ARBA00080126"/>
    </source>
</evidence>
<evidence type="ECO:0000256" key="15">
    <source>
        <dbReference type="ARBA" id="ARBA00023065"/>
    </source>
</evidence>
<evidence type="ECO:0000256" key="2">
    <source>
        <dbReference type="ARBA" id="ARBA00006024"/>
    </source>
</evidence>
<feature type="domain" description="HMA" evidence="19">
    <location>
        <begin position="289"/>
        <end position="355"/>
    </location>
</feature>
<dbReference type="NCBIfam" id="TIGR00003">
    <property type="entry name" value="copper ion binding protein"/>
    <property type="match status" value="3"/>
</dbReference>
<dbReference type="Gene3D" id="3.30.70.100">
    <property type="match status" value="4"/>
</dbReference>
<evidence type="ECO:0000256" key="7">
    <source>
        <dbReference type="ARBA" id="ARBA00022737"/>
    </source>
</evidence>
<organism evidence="20 21">
    <name type="scientific">Batrachochytrium dendrobatidis (strain JEL423)</name>
    <dbReference type="NCBI Taxonomy" id="403673"/>
    <lineage>
        <taxon>Eukaryota</taxon>
        <taxon>Fungi</taxon>
        <taxon>Fungi incertae sedis</taxon>
        <taxon>Chytridiomycota</taxon>
        <taxon>Chytridiomycota incertae sedis</taxon>
        <taxon>Chytridiomycetes</taxon>
        <taxon>Rhizophydiales</taxon>
        <taxon>Rhizophydiales incertae sedis</taxon>
        <taxon>Batrachochytrium</taxon>
    </lineage>
</organism>
<dbReference type="InterPro" id="IPR006121">
    <property type="entry name" value="HMA_dom"/>
</dbReference>
<comment type="subcellular location">
    <subcellularLocation>
        <location evidence="1">Endomembrane system</location>
        <topology evidence="1">Multi-pass membrane protein</topology>
    </subcellularLocation>
    <subcellularLocation>
        <location evidence="18">Membrane</location>
    </subcellularLocation>
</comment>
<dbReference type="FunFam" id="2.70.150.10:FF:000002">
    <property type="entry name" value="Copper-transporting ATPase 1, putative"/>
    <property type="match status" value="1"/>
</dbReference>
<feature type="transmembrane region" description="Helical" evidence="18">
    <location>
        <begin position="484"/>
        <end position="503"/>
    </location>
</feature>
<dbReference type="SUPFAM" id="SSF55008">
    <property type="entry name" value="HMA, heavy metal-associated domain"/>
    <property type="match status" value="4"/>
</dbReference>
<proteinExistence type="inferred from homology"/>
<accession>A0A177WN10</accession>
<dbReference type="GO" id="GO:0005524">
    <property type="term" value="F:ATP binding"/>
    <property type="evidence" value="ECO:0007669"/>
    <property type="project" value="UniProtKB-UniRule"/>
</dbReference>
<feature type="transmembrane region" description="Helical" evidence="18">
    <location>
        <begin position="643"/>
        <end position="669"/>
    </location>
</feature>
<dbReference type="GO" id="GO:0055070">
    <property type="term" value="P:copper ion homeostasis"/>
    <property type="evidence" value="ECO:0007669"/>
    <property type="project" value="TreeGrafter"/>
</dbReference>
<keyword evidence="13 18" id="KW-1133">Transmembrane helix</keyword>